<dbReference type="STRING" id="942150.IV64_GL001876"/>
<evidence type="ECO:0000313" key="10">
    <source>
        <dbReference type="Proteomes" id="UP000051783"/>
    </source>
</evidence>
<evidence type="ECO:0000256" key="3">
    <source>
        <dbReference type="ARBA" id="ARBA00022490"/>
    </source>
</evidence>
<dbReference type="InterPro" id="IPR036662">
    <property type="entry name" value="PTS_EIIA_man-typ_sf"/>
</dbReference>
<evidence type="ECO:0000259" key="8">
    <source>
        <dbReference type="PROSITE" id="PS51096"/>
    </source>
</evidence>
<dbReference type="Pfam" id="PF03610">
    <property type="entry name" value="EIIA-man"/>
    <property type="match status" value="1"/>
</dbReference>
<dbReference type="GO" id="GO:0016020">
    <property type="term" value="C:membrane"/>
    <property type="evidence" value="ECO:0007669"/>
    <property type="project" value="InterPro"/>
</dbReference>
<dbReference type="InterPro" id="IPR051471">
    <property type="entry name" value="Bacterial_PTS_sugar_comp"/>
</dbReference>
<dbReference type="GO" id="GO:0009401">
    <property type="term" value="P:phosphoenolpyruvate-dependent sugar phosphotransferase system"/>
    <property type="evidence" value="ECO:0007669"/>
    <property type="project" value="UniProtKB-KW"/>
</dbReference>
<gene>
    <name evidence="9" type="ORF">IV64_GL001876</name>
</gene>
<dbReference type="PANTHER" id="PTHR33799:SF1">
    <property type="entry name" value="PTS SYSTEM MANNOSE-SPECIFIC EIIAB COMPONENT-RELATED"/>
    <property type="match status" value="1"/>
</dbReference>
<evidence type="ECO:0000256" key="5">
    <source>
        <dbReference type="ARBA" id="ARBA00022679"/>
    </source>
</evidence>
<sequence length="138" mass="14568">MVGIVIATHGKLADGLLDAASLIIGEQENVFTIGLNHGDDITTFGEKLAEGVDKVNDGDGVLILADLFGASPYNQAALAGRKLDGVSYELLTGVNLPMLIQALNDRMLGSSLKEMKADALQTGTEGIIDFFAKFSKEK</sequence>
<evidence type="ECO:0000256" key="6">
    <source>
        <dbReference type="ARBA" id="ARBA00022683"/>
    </source>
</evidence>
<dbReference type="OrthoDB" id="9799827at2"/>
<dbReference type="PROSITE" id="PS51096">
    <property type="entry name" value="PTS_EIIA_TYPE_4"/>
    <property type="match status" value="1"/>
</dbReference>
<keyword evidence="6" id="KW-0598">Phosphotransferase system</keyword>
<dbReference type="Proteomes" id="UP000051783">
    <property type="component" value="Unassembled WGS sequence"/>
</dbReference>
<dbReference type="PATRIC" id="fig|942150.3.peg.1950"/>
<comment type="caution">
    <text evidence="9">The sequence shown here is derived from an EMBL/GenBank/DDBJ whole genome shotgun (WGS) entry which is preliminary data.</text>
</comment>
<dbReference type="InterPro" id="IPR033887">
    <property type="entry name" value="PTS_IIA_man"/>
</dbReference>
<reference evidence="9 10" key="1">
    <citation type="journal article" date="2015" name="Genome Announc.">
        <title>Expanding the biotechnology potential of lactobacilli through comparative genomics of 213 strains and associated genera.</title>
        <authorList>
            <person name="Sun Z."/>
            <person name="Harris H.M."/>
            <person name="McCann A."/>
            <person name="Guo C."/>
            <person name="Argimon S."/>
            <person name="Zhang W."/>
            <person name="Yang X."/>
            <person name="Jeffery I.B."/>
            <person name="Cooney J.C."/>
            <person name="Kagawa T.F."/>
            <person name="Liu W."/>
            <person name="Song Y."/>
            <person name="Salvetti E."/>
            <person name="Wrobel A."/>
            <person name="Rasinkangas P."/>
            <person name="Parkhill J."/>
            <person name="Rea M.C."/>
            <person name="O'Sullivan O."/>
            <person name="Ritari J."/>
            <person name="Douillard F.P."/>
            <person name="Paul Ross R."/>
            <person name="Yang R."/>
            <person name="Briner A.E."/>
            <person name="Felis G.E."/>
            <person name="de Vos W.M."/>
            <person name="Barrangou R."/>
            <person name="Klaenhammer T.R."/>
            <person name="Caufield P.W."/>
            <person name="Cui Y."/>
            <person name="Zhang H."/>
            <person name="O'Toole P.W."/>
        </authorList>
    </citation>
    <scope>NUCLEOTIDE SEQUENCE [LARGE SCALE GENOMIC DNA]</scope>
    <source>
        <strain evidence="9 10">LMG 26013</strain>
    </source>
</reference>
<comment type="subcellular location">
    <subcellularLocation>
        <location evidence="1">Cytoplasm</location>
    </subcellularLocation>
</comment>
<evidence type="ECO:0000313" key="9">
    <source>
        <dbReference type="EMBL" id="KRO14039.1"/>
    </source>
</evidence>
<dbReference type="GO" id="GO:0016301">
    <property type="term" value="F:kinase activity"/>
    <property type="evidence" value="ECO:0007669"/>
    <property type="project" value="UniProtKB-KW"/>
</dbReference>
<feature type="domain" description="PTS EIIA type-4" evidence="8">
    <location>
        <begin position="1"/>
        <end position="127"/>
    </location>
</feature>
<keyword evidence="7" id="KW-0418">Kinase</keyword>
<dbReference type="PANTHER" id="PTHR33799">
    <property type="entry name" value="PTS PERMEASE-RELATED-RELATED"/>
    <property type="match status" value="1"/>
</dbReference>
<organism evidence="9 10">
    <name type="scientific">Lactiplantibacillus xiangfangensis</name>
    <dbReference type="NCBI Taxonomy" id="942150"/>
    <lineage>
        <taxon>Bacteria</taxon>
        <taxon>Bacillati</taxon>
        <taxon>Bacillota</taxon>
        <taxon>Bacilli</taxon>
        <taxon>Lactobacillales</taxon>
        <taxon>Lactobacillaceae</taxon>
        <taxon>Lactiplantibacillus</taxon>
    </lineage>
</organism>
<proteinExistence type="predicted"/>
<evidence type="ECO:0000256" key="7">
    <source>
        <dbReference type="ARBA" id="ARBA00022777"/>
    </source>
</evidence>
<keyword evidence="2" id="KW-0813">Transport</keyword>
<name>A0A0R2MKF1_9LACO</name>
<dbReference type="RefSeq" id="WP_057705651.1">
    <property type="nucleotide sequence ID" value="NZ_JQCL01000029.1"/>
</dbReference>
<keyword evidence="5" id="KW-0808">Transferase</keyword>
<dbReference type="SUPFAM" id="SSF53062">
    <property type="entry name" value="PTS system fructose IIA component-like"/>
    <property type="match status" value="1"/>
</dbReference>
<dbReference type="EMBL" id="JQCL01000029">
    <property type="protein sequence ID" value="KRO14039.1"/>
    <property type="molecule type" value="Genomic_DNA"/>
</dbReference>
<dbReference type="CDD" id="cd00006">
    <property type="entry name" value="PTS_IIA_man"/>
    <property type="match status" value="1"/>
</dbReference>
<keyword evidence="4" id="KW-0762">Sugar transport</keyword>
<protein>
    <recommendedName>
        <fullName evidence="8">PTS EIIA type-4 domain-containing protein</fullName>
    </recommendedName>
</protein>
<accession>A0A0R2MKF1</accession>
<dbReference type="Gene3D" id="3.40.50.510">
    <property type="entry name" value="Phosphotransferase system, mannose-type IIA component"/>
    <property type="match status" value="1"/>
</dbReference>
<evidence type="ECO:0000256" key="2">
    <source>
        <dbReference type="ARBA" id="ARBA00022448"/>
    </source>
</evidence>
<evidence type="ECO:0000256" key="1">
    <source>
        <dbReference type="ARBA" id="ARBA00004496"/>
    </source>
</evidence>
<keyword evidence="3" id="KW-0963">Cytoplasm</keyword>
<keyword evidence="10" id="KW-1185">Reference proteome</keyword>
<dbReference type="AlphaFoldDB" id="A0A0R2MKF1"/>
<evidence type="ECO:0000256" key="4">
    <source>
        <dbReference type="ARBA" id="ARBA00022597"/>
    </source>
</evidence>
<dbReference type="InterPro" id="IPR004701">
    <property type="entry name" value="PTS_EIIA_man-typ"/>
</dbReference>
<dbReference type="GO" id="GO:0005737">
    <property type="term" value="C:cytoplasm"/>
    <property type="evidence" value="ECO:0007669"/>
    <property type="project" value="UniProtKB-SubCell"/>
</dbReference>